<sequence length="261" mass="28280">MAQETTSFAKYDKKGYESQVAALRLNGEAVVTNIKSMKRTFLSVSLEGSNVAASIDGTMQYDKDDLRGYYCDQVDVTMSLDSPAFTLRTDSPQTTSGVSSVTSSSQFQLDVNAGTFGPVPTTGVSTGLVIGTSFSRSLEDWKAVNLSDGKKMNQSYRMAASEGAAYETPTDLIDMSAKGQLEGCPLFHVPDLSLANMPLMSTGIFATDKILGPSTVNLTVTVTGHFVRIEKTFELFVVKPDVLRKPWTWSYKFPVTIPAAD</sequence>
<keyword evidence="2" id="KW-1185">Reference proteome</keyword>
<proteinExistence type="predicted"/>
<accession>A0A5B0AB97</accession>
<dbReference type="OrthoDB" id="5187890at2"/>
<protein>
    <submittedName>
        <fullName evidence="1">Uncharacterized protein</fullName>
    </submittedName>
</protein>
<evidence type="ECO:0000313" key="2">
    <source>
        <dbReference type="Proteomes" id="UP000324965"/>
    </source>
</evidence>
<reference evidence="1 2" key="1">
    <citation type="submission" date="2019-05" db="EMBL/GenBank/DDBJ databases">
        <authorList>
            <person name="Hariharan J."/>
            <person name="Choudoir M.J."/>
            <person name="Diebold P."/>
            <person name="Panke-Buisse K."/>
            <person name="Buckley D.H."/>
        </authorList>
    </citation>
    <scope>NUCLEOTIDE SEQUENCE [LARGE SCALE GENOMIC DNA]</scope>
    <source>
        <strain evidence="1 2">SUN51</strain>
    </source>
</reference>
<dbReference type="AlphaFoldDB" id="A0A5B0AB97"/>
<dbReference type="Proteomes" id="UP000324965">
    <property type="component" value="Unassembled WGS sequence"/>
</dbReference>
<dbReference type="RefSeq" id="WP_149514835.1">
    <property type="nucleotide sequence ID" value="NZ_VDFC01000058.1"/>
</dbReference>
<comment type="caution">
    <text evidence="1">The sequence shown here is derived from an EMBL/GenBank/DDBJ whole genome shotgun (WGS) entry which is preliminary data.</text>
</comment>
<dbReference type="EMBL" id="VDFC01000058">
    <property type="protein sequence ID" value="KAA0927020.1"/>
    <property type="molecule type" value="Genomic_DNA"/>
</dbReference>
<gene>
    <name evidence="1" type="ORF">FGF04_31790</name>
</gene>
<organism evidence="1 2">
    <name type="scientific">Streptomyces apricus</name>
    <dbReference type="NCBI Taxonomy" id="1828112"/>
    <lineage>
        <taxon>Bacteria</taxon>
        <taxon>Bacillati</taxon>
        <taxon>Actinomycetota</taxon>
        <taxon>Actinomycetes</taxon>
        <taxon>Kitasatosporales</taxon>
        <taxon>Streptomycetaceae</taxon>
        <taxon>Streptomyces</taxon>
    </lineage>
</organism>
<evidence type="ECO:0000313" key="1">
    <source>
        <dbReference type="EMBL" id="KAA0927020.1"/>
    </source>
</evidence>
<name>A0A5B0AB97_9ACTN</name>